<reference evidence="5" key="1">
    <citation type="submission" date="2020-10" db="EMBL/GenBank/DDBJ databases">
        <title>High-Quality Genome Resource of Clonostachys rosea strain S41 by Oxford Nanopore Long-Read Sequencing.</title>
        <authorList>
            <person name="Wang H."/>
        </authorList>
    </citation>
    <scope>NUCLEOTIDE SEQUENCE</scope>
    <source>
        <strain evidence="5">S41</strain>
    </source>
</reference>
<evidence type="ECO:0000313" key="5">
    <source>
        <dbReference type="EMBL" id="KAF9759346.1"/>
    </source>
</evidence>
<dbReference type="EMBL" id="JADCTT010000001">
    <property type="protein sequence ID" value="KAF9759346.1"/>
    <property type="molecule type" value="Genomic_DNA"/>
</dbReference>
<evidence type="ECO:0000256" key="2">
    <source>
        <dbReference type="PROSITE-ProRule" id="PRU00192"/>
    </source>
</evidence>
<evidence type="ECO:0000256" key="1">
    <source>
        <dbReference type="ARBA" id="ARBA00022443"/>
    </source>
</evidence>
<dbReference type="PROSITE" id="PS50002">
    <property type="entry name" value="SH3"/>
    <property type="match status" value="1"/>
</dbReference>
<feature type="region of interest" description="Disordered" evidence="3">
    <location>
        <begin position="189"/>
        <end position="235"/>
    </location>
</feature>
<evidence type="ECO:0000259" key="4">
    <source>
        <dbReference type="PROSITE" id="PS50002"/>
    </source>
</evidence>
<feature type="region of interest" description="Disordered" evidence="3">
    <location>
        <begin position="829"/>
        <end position="865"/>
    </location>
</feature>
<dbReference type="PANTHER" id="PTHR10829">
    <property type="entry name" value="CORTACTIN AND DREBRIN"/>
    <property type="match status" value="1"/>
</dbReference>
<name>A0A8H7NP53_BIOOC</name>
<feature type="compositionally biased region" description="Polar residues" evidence="3">
    <location>
        <begin position="329"/>
        <end position="344"/>
    </location>
</feature>
<keyword evidence="1 2" id="KW-0728">SH3 domain</keyword>
<sequence>MDEVEDLVLTPFRDIVEKAKQAALNAGDDNPEMLKAANTLSREGDRGLRRIEPLCHKQLVDYGPNFVAALKDNDQIANFRSELTDLLWEFEDYIEVDDFDASKFTELQALSRKAAPKIYDILMRLKLEVPFRDDMSSRGSFAQISTPTSPPIAPIAVSIPVPVPRRTPSETFQESRGVEDATAQLKGLMRGSGSVEGSVSDPGYDSGDYPPKPPLTNPWDWTMKPGETEPRSPEDVARERMILADESPVLPSASDATLSVVQPLNLSTIPVPGSFPTDPRLSDPRLSDQRLNGQRLSTGSSTGSVSSGHSYSPFPHPRSKGSALLSYSIPENSTLDTAPTSPSDLHSPRSPRSPQSPPQTRKLSAALSVTSEPAMPSENPPRSDSLSHPTMTSNPHILNRQSAPAAPGHPHRYASPPPAAPLPPPPQRVASPPTSPATSPISPTQILAAQATSLPQTVNSSERGGLEPIPRSTEELAEMDFAPIPVDSEQEKNESNVGFASKINAQECIIDNTSSFWIAKGFCDGAQEVIRGGIGVKRTKKPVGYASHATIARCSSCLYELDFTQIEADVNKEERGNFSRNGINFRVRFLQKSHLATKRIDDVQYGCIFCIRAGHTLDKSDATVFFNQKALFDHLARHPRPLPDVSGVVTIEGPEMPTQYVNDYDIHFPNPPQRHPCIERREEIVAHPSGVSKDQARRIYGQMLLYDRTPALELGHNARITGITWPEQYLGDWSSLLQAKARWKFSVKEKNKDKDTVNWLKFDKGDVITNISYVNADNWCWTGTNPKGKTGIFPKDFIDTKQLHAVATPSSARALSISEEKNRSLSVFSKLGKRKNSSARPPSVAGSTSSHETGVSANKNAANWR</sequence>
<protein>
    <recommendedName>
        <fullName evidence="4">SH3 domain-containing protein</fullName>
    </recommendedName>
</protein>
<evidence type="ECO:0000256" key="3">
    <source>
        <dbReference type="SAM" id="MobiDB-lite"/>
    </source>
</evidence>
<feature type="compositionally biased region" description="Basic and acidic residues" evidence="3">
    <location>
        <begin position="226"/>
        <end position="235"/>
    </location>
</feature>
<gene>
    <name evidence="5" type="ORF">IM811_001040</name>
</gene>
<dbReference type="GO" id="GO:0051015">
    <property type="term" value="F:actin filament binding"/>
    <property type="evidence" value="ECO:0007669"/>
    <property type="project" value="TreeGrafter"/>
</dbReference>
<comment type="caution">
    <text evidence="5">The sequence shown here is derived from an EMBL/GenBank/DDBJ whole genome shotgun (WGS) entry which is preliminary data.</text>
</comment>
<feature type="compositionally biased region" description="Pro residues" evidence="3">
    <location>
        <begin position="415"/>
        <end position="427"/>
    </location>
</feature>
<feature type="region of interest" description="Disordered" evidence="3">
    <location>
        <begin position="266"/>
        <end position="441"/>
    </location>
</feature>
<dbReference type="Pfam" id="PF07653">
    <property type="entry name" value="SH3_2"/>
    <property type="match status" value="1"/>
</dbReference>
<dbReference type="PANTHER" id="PTHR10829:SF42">
    <property type="entry name" value="HIGH OSMOLARITY SIGNALING PROTEIN SHO1"/>
    <property type="match status" value="1"/>
</dbReference>
<dbReference type="InterPro" id="IPR036028">
    <property type="entry name" value="SH3-like_dom_sf"/>
</dbReference>
<dbReference type="SUPFAM" id="SSF50044">
    <property type="entry name" value="SH3-domain"/>
    <property type="match status" value="1"/>
</dbReference>
<dbReference type="Gene3D" id="2.30.30.40">
    <property type="entry name" value="SH3 Domains"/>
    <property type="match status" value="1"/>
</dbReference>
<feature type="compositionally biased region" description="Polar residues" evidence="3">
    <location>
        <begin position="380"/>
        <end position="402"/>
    </location>
</feature>
<dbReference type="GO" id="GO:0030864">
    <property type="term" value="C:cortical actin cytoskeleton"/>
    <property type="evidence" value="ECO:0007669"/>
    <property type="project" value="TreeGrafter"/>
</dbReference>
<dbReference type="Proteomes" id="UP000616885">
    <property type="component" value="Unassembled WGS sequence"/>
</dbReference>
<feature type="compositionally biased region" description="Polar residues" evidence="3">
    <location>
        <begin position="845"/>
        <end position="865"/>
    </location>
</feature>
<dbReference type="GO" id="GO:0030427">
    <property type="term" value="C:site of polarized growth"/>
    <property type="evidence" value="ECO:0007669"/>
    <property type="project" value="TreeGrafter"/>
</dbReference>
<evidence type="ECO:0000313" key="6">
    <source>
        <dbReference type="Proteomes" id="UP000616885"/>
    </source>
</evidence>
<accession>A0A8H7NP53</accession>
<feature type="compositionally biased region" description="Low complexity" evidence="3">
    <location>
        <begin position="297"/>
        <end position="312"/>
    </location>
</feature>
<dbReference type="GO" id="GO:0005884">
    <property type="term" value="C:actin filament"/>
    <property type="evidence" value="ECO:0007669"/>
    <property type="project" value="TreeGrafter"/>
</dbReference>
<dbReference type="SMART" id="SM00326">
    <property type="entry name" value="SH3"/>
    <property type="match status" value="1"/>
</dbReference>
<feature type="compositionally biased region" description="Low complexity" evidence="3">
    <location>
        <begin position="428"/>
        <end position="441"/>
    </location>
</feature>
<organism evidence="5 6">
    <name type="scientific">Bionectria ochroleuca</name>
    <name type="common">Gliocladium roseum</name>
    <dbReference type="NCBI Taxonomy" id="29856"/>
    <lineage>
        <taxon>Eukaryota</taxon>
        <taxon>Fungi</taxon>
        <taxon>Dikarya</taxon>
        <taxon>Ascomycota</taxon>
        <taxon>Pezizomycotina</taxon>
        <taxon>Sordariomycetes</taxon>
        <taxon>Hypocreomycetidae</taxon>
        <taxon>Hypocreales</taxon>
        <taxon>Bionectriaceae</taxon>
        <taxon>Clonostachys</taxon>
    </lineage>
</organism>
<dbReference type="GO" id="GO:0030833">
    <property type="term" value="P:regulation of actin filament polymerization"/>
    <property type="evidence" value="ECO:0007669"/>
    <property type="project" value="TreeGrafter"/>
</dbReference>
<feature type="domain" description="SH3" evidence="4">
    <location>
        <begin position="734"/>
        <end position="803"/>
    </location>
</feature>
<dbReference type="InterPro" id="IPR001452">
    <property type="entry name" value="SH3_domain"/>
</dbReference>
<dbReference type="AlphaFoldDB" id="A0A8H7NP53"/>
<proteinExistence type="predicted"/>